<evidence type="ECO:0000259" key="2">
    <source>
        <dbReference type="Pfam" id="PF19657"/>
    </source>
</evidence>
<feature type="chain" id="PRO_5043649901" evidence="1">
    <location>
        <begin position="24"/>
        <end position="307"/>
    </location>
</feature>
<proteinExistence type="predicted"/>
<sequence length="307" mass="31859">MKISHVSLTLPLALLLTSNQAWAEMSALGETELSDVTGANGITMEMSSLASVGRIEFESSGSFRVDNVVAGGAGVTASGASAGFGQFFDQLTLSLDILEDGVMQVGLRSLPTGTTGEPDTIDWGVATGATDLIGVTGKSTRIASGVEAWGRILSADYKIGPSLDLAGYDSRRALMIFTIEDLDLLAGAEGLAVQNLKVLGTENIENGGTALGTDALAAFFRNETNLSDDEISRSVAGAEQGFAVINSSVGVEPVEVDGVTRELRTIRIDAMAADVSVTNMSVGGTALGATHLDNLRVSDTTVRFNNY</sequence>
<reference evidence="3" key="1">
    <citation type="submission" date="2024-05" db="EMBL/GenBank/DDBJ databases">
        <title>Draft Genome Sequences of Flagellimonas sp. MMG031 and Marinobacter sp. MMG032 Isolated from the dinoflagellate Symbiodinium pilosum.</title>
        <authorList>
            <person name="Shikuma N.J."/>
            <person name="Farrell M.V."/>
        </authorList>
    </citation>
    <scope>NUCLEOTIDE SEQUENCE</scope>
    <source>
        <strain evidence="3">MMG032</strain>
    </source>
</reference>
<evidence type="ECO:0000256" key="1">
    <source>
        <dbReference type="SAM" id="SignalP"/>
    </source>
</evidence>
<dbReference type="Pfam" id="PF19657">
    <property type="entry name" value="DUF6160"/>
    <property type="match status" value="1"/>
</dbReference>
<dbReference type="KEGG" id="mamm:ABNF92_00280"/>
<protein>
    <submittedName>
        <fullName evidence="3">DUF6160 family protein</fullName>
    </submittedName>
</protein>
<accession>A0AAU7MMY7</accession>
<dbReference type="RefSeq" id="WP_349343102.1">
    <property type="nucleotide sequence ID" value="NZ_CP157802.1"/>
</dbReference>
<keyword evidence="1" id="KW-0732">Signal</keyword>
<gene>
    <name evidence="3" type="ORF">ABNF92_00280</name>
</gene>
<name>A0AAU7MMY7_9GAMM</name>
<organism evidence="3">
    <name type="scientific">Marinobacter sp. MMG032</name>
    <dbReference type="NCBI Taxonomy" id="3158548"/>
    <lineage>
        <taxon>Bacteria</taxon>
        <taxon>Pseudomonadati</taxon>
        <taxon>Pseudomonadota</taxon>
        <taxon>Gammaproteobacteria</taxon>
        <taxon>Pseudomonadales</taxon>
        <taxon>Marinobacteraceae</taxon>
        <taxon>Marinobacter</taxon>
    </lineage>
</organism>
<feature type="signal peptide" evidence="1">
    <location>
        <begin position="1"/>
        <end position="23"/>
    </location>
</feature>
<dbReference type="AlphaFoldDB" id="A0AAU7MMY7"/>
<feature type="domain" description="DUF6160" evidence="2">
    <location>
        <begin position="7"/>
        <end position="97"/>
    </location>
</feature>
<dbReference type="EMBL" id="CP157802">
    <property type="protein sequence ID" value="XBQ19632.1"/>
    <property type="molecule type" value="Genomic_DNA"/>
</dbReference>
<dbReference type="InterPro" id="IPR046158">
    <property type="entry name" value="DUF6160"/>
</dbReference>
<evidence type="ECO:0000313" key="3">
    <source>
        <dbReference type="EMBL" id="XBQ19632.1"/>
    </source>
</evidence>